<evidence type="ECO:0000256" key="3">
    <source>
        <dbReference type="ARBA" id="ARBA00022676"/>
    </source>
</evidence>
<name>A0A0R3RPA5_9BILA</name>
<evidence type="ECO:0000256" key="5">
    <source>
        <dbReference type="ARBA" id="ARBA00023136"/>
    </source>
</evidence>
<evidence type="ECO:0000256" key="2">
    <source>
        <dbReference type="ARBA" id="ARBA00007647"/>
    </source>
</evidence>
<keyword evidence="5" id="KW-0472">Membrane</keyword>
<accession>A0A0R3RPA5</accession>
<comment type="subcellular location">
    <subcellularLocation>
        <location evidence="1">Membrane</location>
        <topology evidence="1">Single-pass membrane protein</topology>
    </subcellularLocation>
</comment>
<sequence length="215" mass="24625">NHWANISKPADIDFSGFANISLENYVWPAGFRSKVIMIPEYVYSTHVHQVLQPEPGKLVTVVPPETALVFHLRRVMRDKLWSSNTTVKTNALARFIDPCNKSWKNRLKMIRQIPEAEILHGSEWPQRGSQVSFVSNVHEAETMLFCLANVDSAALTHGKLFSYVIIHVMEELEACREQLESIQNDTCHSPYRCMSRISSVTTNEWVIAQQTWTVL</sequence>
<reference evidence="8" key="1">
    <citation type="submission" date="2017-02" db="UniProtKB">
        <authorList>
            <consortium name="WormBaseParasite"/>
        </authorList>
    </citation>
    <scope>IDENTIFICATION</scope>
</reference>
<protein>
    <recommendedName>
        <fullName evidence="6">Glycosyltransferase family 92 protein</fullName>
        <ecNumber evidence="6">2.4.1.-</ecNumber>
    </recommendedName>
</protein>
<organism evidence="7 8">
    <name type="scientific">Elaeophora elaphi</name>
    <dbReference type="NCBI Taxonomy" id="1147741"/>
    <lineage>
        <taxon>Eukaryota</taxon>
        <taxon>Metazoa</taxon>
        <taxon>Ecdysozoa</taxon>
        <taxon>Nematoda</taxon>
        <taxon>Chromadorea</taxon>
        <taxon>Rhabditida</taxon>
        <taxon>Spirurina</taxon>
        <taxon>Spiruromorpha</taxon>
        <taxon>Filarioidea</taxon>
        <taxon>Onchocercidae</taxon>
        <taxon>Elaeophora</taxon>
    </lineage>
</organism>
<dbReference type="Proteomes" id="UP000050640">
    <property type="component" value="Unplaced"/>
</dbReference>
<evidence type="ECO:0000256" key="6">
    <source>
        <dbReference type="RuleBase" id="RU366017"/>
    </source>
</evidence>
<dbReference type="AlphaFoldDB" id="A0A0R3RPA5"/>
<evidence type="ECO:0000313" key="8">
    <source>
        <dbReference type="WBParaSite" id="EEL_0000332301-mRNA-1"/>
    </source>
</evidence>
<keyword evidence="4 6" id="KW-0808">Transferase</keyword>
<evidence type="ECO:0000256" key="4">
    <source>
        <dbReference type="ARBA" id="ARBA00022679"/>
    </source>
</evidence>
<comment type="similarity">
    <text evidence="2 6">Belongs to the glycosyltransferase 92 family.</text>
</comment>
<dbReference type="GO" id="GO:0016757">
    <property type="term" value="F:glycosyltransferase activity"/>
    <property type="evidence" value="ECO:0007669"/>
    <property type="project" value="UniProtKB-UniRule"/>
</dbReference>
<keyword evidence="3 6" id="KW-0328">Glycosyltransferase</keyword>
<dbReference type="WBParaSite" id="EEL_0000332301-mRNA-1">
    <property type="protein sequence ID" value="EEL_0000332301-mRNA-1"/>
    <property type="gene ID" value="EEL_0000332301"/>
</dbReference>
<evidence type="ECO:0000313" key="7">
    <source>
        <dbReference type="Proteomes" id="UP000050640"/>
    </source>
</evidence>
<dbReference type="InterPro" id="IPR008166">
    <property type="entry name" value="Glyco_transf_92"/>
</dbReference>
<evidence type="ECO:0000256" key="1">
    <source>
        <dbReference type="ARBA" id="ARBA00004167"/>
    </source>
</evidence>
<dbReference type="Pfam" id="PF01697">
    <property type="entry name" value="Glyco_transf_92"/>
    <property type="match status" value="1"/>
</dbReference>
<keyword evidence="7" id="KW-1185">Reference proteome</keyword>
<dbReference type="EC" id="2.4.1.-" evidence="6"/>
<dbReference type="GO" id="GO:0016020">
    <property type="term" value="C:membrane"/>
    <property type="evidence" value="ECO:0007669"/>
    <property type="project" value="UniProtKB-SubCell"/>
</dbReference>
<proteinExistence type="inferred from homology"/>